<accession>A0ABY7MAP3</accession>
<protein>
    <recommendedName>
        <fullName evidence="2">DUF11 domain-containing protein</fullName>
    </recommendedName>
</protein>
<evidence type="ECO:0000313" key="4">
    <source>
        <dbReference type="Proteomes" id="UP001212803"/>
    </source>
</evidence>
<dbReference type="Proteomes" id="UP001212803">
    <property type="component" value="Chromosome"/>
</dbReference>
<dbReference type="InterPro" id="IPR011050">
    <property type="entry name" value="Pectin_lyase_fold/virulence"/>
</dbReference>
<gene>
    <name evidence="3" type="ORF">O0235_06055</name>
</gene>
<dbReference type="SUPFAM" id="SSF51126">
    <property type="entry name" value="Pectin lyase-like"/>
    <property type="match status" value="1"/>
</dbReference>
<dbReference type="Pfam" id="PF01345">
    <property type="entry name" value="DUF11"/>
    <property type="match status" value="1"/>
</dbReference>
<name>A0ABY7MAP3_9CHLR</name>
<evidence type="ECO:0000313" key="3">
    <source>
        <dbReference type="EMBL" id="WBL37129.1"/>
    </source>
</evidence>
<evidence type="ECO:0000259" key="2">
    <source>
        <dbReference type="Pfam" id="PF01345"/>
    </source>
</evidence>
<evidence type="ECO:0000256" key="1">
    <source>
        <dbReference type="SAM" id="SignalP"/>
    </source>
</evidence>
<dbReference type="InterPro" id="IPR001434">
    <property type="entry name" value="OmcB-like_DUF11"/>
</dbReference>
<organism evidence="3 4">
    <name type="scientific">Tepidiforma flava</name>
    <dbReference type="NCBI Taxonomy" id="3004094"/>
    <lineage>
        <taxon>Bacteria</taxon>
        <taxon>Bacillati</taxon>
        <taxon>Chloroflexota</taxon>
        <taxon>Tepidiformia</taxon>
        <taxon>Tepidiformales</taxon>
        <taxon>Tepidiformaceae</taxon>
        <taxon>Tepidiforma</taxon>
    </lineage>
</organism>
<keyword evidence="4" id="KW-1185">Reference proteome</keyword>
<feature type="domain" description="DUF11" evidence="2">
    <location>
        <begin position="420"/>
        <end position="537"/>
    </location>
</feature>
<dbReference type="RefSeq" id="WP_270057643.1">
    <property type="nucleotide sequence ID" value="NZ_CP115149.1"/>
</dbReference>
<dbReference type="EMBL" id="CP115149">
    <property type="protein sequence ID" value="WBL37129.1"/>
    <property type="molecule type" value="Genomic_DNA"/>
</dbReference>
<sequence length="571" mass="55436">MPRRALLPLVAALVVVTALVRAPEPGRAAATVTWTGAGTNGLWSNPANWSPAPPAPGNTLVFPPVTGQLSPVNDLGTGPYAALQVTGAGYTFSGGQVDVTGQLTIAAPGTVQLAAPIGGPGGIQLTAGTLRITAAQLFAGPVAVAGGTLVAEDDAALGTAAGGTSVAPGGALRLGFGVDLGAEAVAIAGNGPSGAGALQAPWGGASLGNLTLTADARMAVANGTLLVGALSGPPAAALELVGGGKLEVDGGAFAGGVTVTSGNLTWDAPAAPAAARAGRDGLIRGTGTLGSLAVSGGTAWPGTGLAVGTLAVAGPAEFAGGALRIDIAGTAPGIDYSRLAAGSLSLAGTLLDLRLAPGYAPEPGDSFTIVQVGAGPVAGTFLDLPEGATFARAGYRWAVSYRGGDGNDVVLRVVRPLEADLSAAIAAEPAAYRPGDLLALRLTMTNAGPDAAASPRFYASVPPGTSFVRVDAPGHTCVTPPYFANSITCTGGTLEPGASRQITLVVRVEPAAAGPIRATVAVASNTSDRHTVNDGAALDIPPAAPGALPYRRILPGLAADAAPSAPGEVGG</sequence>
<keyword evidence="1" id="KW-0732">Signal</keyword>
<reference evidence="3 4" key="1">
    <citation type="journal article" date="2023" name="ISME J.">
        <title>Thermophilic Dehalococcoidia with unusual traits shed light on an unexpected past.</title>
        <authorList>
            <person name="Palmer M."/>
            <person name="Covington J.K."/>
            <person name="Zhou E.M."/>
            <person name="Thomas S.C."/>
            <person name="Habib N."/>
            <person name="Seymour C.O."/>
            <person name="Lai D."/>
            <person name="Johnston J."/>
            <person name="Hashimi A."/>
            <person name="Jiao J.Y."/>
            <person name="Muok A.R."/>
            <person name="Liu L."/>
            <person name="Xian W.D."/>
            <person name="Zhi X.Y."/>
            <person name="Li M.M."/>
            <person name="Silva L.P."/>
            <person name="Bowen B.P."/>
            <person name="Louie K."/>
            <person name="Briegel A."/>
            <person name="Pett-Ridge J."/>
            <person name="Weber P.K."/>
            <person name="Tocheva E.I."/>
            <person name="Woyke T."/>
            <person name="Northen T.R."/>
            <person name="Mayali X."/>
            <person name="Li W.J."/>
            <person name="Hedlund B.P."/>
        </authorList>
    </citation>
    <scope>NUCLEOTIDE SEQUENCE [LARGE SCALE GENOMIC DNA]</scope>
    <source>
        <strain evidence="3 4">YIM 72310</strain>
    </source>
</reference>
<feature type="signal peptide" evidence="1">
    <location>
        <begin position="1"/>
        <end position="22"/>
    </location>
</feature>
<feature type="chain" id="PRO_5046369186" description="DUF11 domain-containing protein" evidence="1">
    <location>
        <begin position="23"/>
        <end position="571"/>
    </location>
</feature>
<proteinExistence type="predicted"/>